<comment type="caution">
    <text evidence="1">The sequence shown here is derived from an EMBL/GenBank/DDBJ whole genome shotgun (WGS) entry which is preliminary data.</text>
</comment>
<gene>
    <name evidence="1" type="ORF">ACFQ4A_07320</name>
</gene>
<evidence type="ECO:0000313" key="1">
    <source>
        <dbReference type="EMBL" id="MFD1361462.1"/>
    </source>
</evidence>
<sequence length="61" mass="7158">MIRAANESQDNLKEIDSQIMKMDAGQLKMVETEEISESRNIWDQYSFTTRNKSYIITEIGR</sequence>
<evidence type="ECO:0000313" key="2">
    <source>
        <dbReference type="Proteomes" id="UP001597178"/>
    </source>
</evidence>
<dbReference type="Proteomes" id="UP001597178">
    <property type="component" value="Unassembled WGS sequence"/>
</dbReference>
<reference evidence="2" key="1">
    <citation type="journal article" date="2019" name="Int. J. Syst. Evol. Microbiol.">
        <title>The Global Catalogue of Microorganisms (GCM) 10K type strain sequencing project: providing services to taxonomists for standard genome sequencing and annotation.</title>
        <authorList>
            <consortium name="The Broad Institute Genomics Platform"/>
            <consortium name="The Broad Institute Genome Sequencing Center for Infectious Disease"/>
            <person name="Wu L."/>
            <person name="Ma J."/>
        </authorList>
    </citation>
    <scope>NUCLEOTIDE SEQUENCE [LARGE SCALE GENOMIC DNA]</scope>
    <source>
        <strain evidence="2">CCUG 54822</strain>
    </source>
</reference>
<name>A0ABW3ZSY0_9BACI</name>
<keyword evidence="2" id="KW-1185">Reference proteome</keyword>
<protein>
    <submittedName>
        <fullName evidence="1">Uncharacterized protein</fullName>
    </submittedName>
</protein>
<accession>A0ABW3ZSY0</accession>
<dbReference type="EMBL" id="JBHTNH010000014">
    <property type="protein sequence ID" value="MFD1361462.1"/>
    <property type="molecule type" value="Genomic_DNA"/>
</dbReference>
<proteinExistence type="predicted"/>
<organism evidence="1 2">
    <name type="scientific">Lentibacillus salinarum</name>
    <dbReference type="NCBI Taxonomy" id="446820"/>
    <lineage>
        <taxon>Bacteria</taxon>
        <taxon>Bacillati</taxon>
        <taxon>Bacillota</taxon>
        <taxon>Bacilli</taxon>
        <taxon>Bacillales</taxon>
        <taxon>Bacillaceae</taxon>
        <taxon>Lentibacillus</taxon>
    </lineage>
</organism>